<dbReference type="RefSeq" id="WP_132860119.1">
    <property type="nucleotide sequence ID" value="NZ_SMGR01000001.1"/>
</dbReference>
<gene>
    <name evidence="1" type="ORF">BXY66_2218</name>
</gene>
<protein>
    <recommendedName>
        <fullName evidence="3">Nitrogen fixation protein</fullName>
    </recommendedName>
</protein>
<evidence type="ECO:0000313" key="2">
    <source>
        <dbReference type="Proteomes" id="UP000295673"/>
    </source>
</evidence>
<reference evidence="1 2" key="1">
    <citation type="submission" date="2019-03" db="EMBL/GenBank/DDBJ databases">
        <title>Genomic Encyclopedia of Archaeal and Bacterial Type Strains, Phase II (KMG-II): from individual species to whole genera.</title>
        <authorList>
            <person name="Goeker M."/>
        </authorList>
    </citation>
    <scope>NUCLEOTIDE SEQUENCE [LARGE SCALE GENOMIC DNA]</scope>
    <source>
        <strain evidence="1 2">DSM 26433</strain>
    </source>
</reference>
<organism evidence="1 2">
    <name type="scientific">Shimia isoporae</name>
    <dbReference type="NCBI Taxonomy" id="647720"/>
    <lineage>
        <taxon>Bacteria</taxon>
        <taxon>Pseudomonadati</taxon>
        <taxon>Pseudomonadota</taxon>
        <taxon>Alphaproteobacteria</taxon>
        <taxon>Rhodobacterales</taxon>
        <taxon>Roseobacteraceae</taxon>
    </lineage>
</organism>
<comment type="caution">
    <text evidence="1">The sequence shown here is derived from an EMBL/GenBank/DDBJ whole genome shotgun (WGS) entry which is preliminary data.</text>
</comment>
<evidence type="ECO:0008006" key="3">
    <source>
        <dbReference type="Google" id="ProtNLM"/>
    </source>
</evidence>
<dbReference type="AlphaFoldDB" id="A0A4R1NQM0"/>
<proteinExistence type="predicted"/>
<evidence type="ECO:0000313" key="1">
    <source>
        <dbReference type="EMBL" id="TCL10149.1"/>
    </source>
</evidence>
<dbReference type="Proteomes" id="UP000295673">
    <property type="component" value="Unassembled WGS sequence"/>
</dbReference>
<sequence>MTDDTLTCPSSQPDMDGAQVLGVVERDGDSAELRYLNATLAVSDAVLDATGNVPPTLVYRFAAPCVSSKCTHFSDGACQLATRIARSLEPTVDGLPPCAVRKTCRWYRQEGAPACHRCPQVVTQVNDAQDPLYAVALPEPEVAQG</sequence>
<keyword evidence="2" id="KW-1185">Reference proteome</keyword>
<dbReference type="OrthoDB" id="571920at2"/>
<accession>A0A4R1NQM0</accession>
<name>A0A4R1NQM0_9RHOB</name>
<dbReference type="EMBL" id="SMGR01000001">
    <property type="protein sequence ID" value="TCL10149.1"/>
    <property type="molecule type" value="Genomic_DNA"/>
</dbReference>